<dbReference type="PROSITE" id="PS51017">
    <property type="entry name" value="CCT"/>
    <property type="match status" value="1"/>
</dbReference>
<evidence type="ECO:0000256" key="6">
    <source>
        <dbReference type="ARBA" id="ARBA00023163"/>
    </source>
</evidence>
<dbReference type="Pfam" id="PF06203">
    <property type="entry name" value="CCT"/>
    <property type="match status" value="1"/>
</dbReference>
<keyword evidence="5" id="KW-0090">Biological rhythms</keyword>
<feature type="region of interest" description="Disordered" evidence="10">
    <location>
        <begin position="372"/>
        <end position="426"/>
    </location>
</feature>
<dbReference type="Proteomes" id="UP000298416">
    <property type="component" value="Unassembled WGS sequence"/>
</dbReference>
<feature type="region of interest" description="Disordered" evidence="10">
    <location>
        <begin position="572"/>
        <end position="612"/>
    </location>
</feature>
<dbReference type="Gene3D" id="3.40.50.2300">
    <property type="match status" value="1"/>
</dbReference>
<comment type="caution">
    <text evidence="13">The sequence shown here is derived from an EMBL/GenBank/DDBJ whole genome shotgun (WGS) entry which is preliminary data.</text>
</comment>
<dbReference type="EMBL" id="PNBA02000009">
    <property type="protein sequence ID" value="KAG6412867.1"/>
    <property type="molecule type" value="Genomic_DNA"/>
</dbReference>
<dbReference type="AlphaFoldDB" id="A0A8X8XHC6"/>
<feature type="domain" description="Response regulatory" evidence="11">
    <location>
        <begin position="1"/>
        <end position="115"/>
    </location>
</feature>
<dbReference type="InterPro" id="IPR045279">
    <property type="entry name" value="ARR-like"/>
</dbReference>
<feature type="compositionally biased region" description="Acidic residues" evidence="10">
    <location>
        <begin position="581"/>
        <end position="596"/>
    </location>
</feature>
<dbReference type="InterPro" id="IPR011006">
    <property type="entry name" value="CheY-like_superfamily"/>
</dbReference>
<sequence length="612" mass="69129">MQYCASLQSVALVLHSGKFLNRICMTAVKSPRQVIDALNAEGPDIDIILSEVDLPMSKGLKMLKYIMRDKELRRIPVITQDEVPLVVKCLKFGAADYLVKPLRTNELLNLWTHMWRRRRMLGLVEKNIISYDFDLVVSDHSDDANTNSTTLFSDDTDDKSRKSTNPEMCVSTHQEDEIDTTTTAPIATVDEARRECQPDVPGISDRRTYEMRIGFPNPCSPFRGILNLKSFYFRTAEKSEDALLSYIFWSSGCGQTDVSEVSCVDHKLWMCFSPSQEYETHVLVQEAEAVDVKNEFKIGESSAFFTYVKSSISKSTNQGSSSVPENTAQHVSFVENQILNGEVGFSIEAEKTILNGEVGLSVQGEKTHETLENQLPPDEQPSSSSAPESFIVDRSCTPPKSLDISQQRNSKEFSQEHMHLGNDSPNDVTGSYPYPYYMSGVANQVPMSSASMYPKNFHDISNHANSALIPQYNHVPQCPPHIPGMASYPYYPYGVCLQPGQMPSPHQWPSFGNSKSSEVKLSKVDRREAALLKFRQKRKERCFDKKIRYVNRKKLAERRPRVRGQFVRKVNGVDVDLNGQPEDDEEEGEEYDEDDQTANMELSHEDGVSMCQ</sequence>
<dbReference type="PANTHER" id="PTHR43874:SF1">
    <property type="entry name" value="TWO-COMPONENT RESPONSE REGULATOR-LIKE APRR1"/>
    <property type="match status" value="1"/>
</dbReference>
<comment type="subcellular location">
    <subcellularLocation>
        <location evidence="1 9">Nucleus</location>
    </subcellularLocation>
</comment>
<reference evidence="13" key="1">
    <citation type="submission" date="2018-01" db="EMBL/GenBank/DDBJ databases">
        <authorList>
            <person name="Mao J.F."/>
        </authorList>
    </citation>
    <scope>NUCLEOTIDE SEQUENCE</scope>
    <source>
        <strain evidence="13">Huo1</strain>
        <tissue evidence="13">Leaf</tissue>
    </source>
</reference>
<accession>A0A8X8XHC6</accession>
<keyword evidence="14" id="KW-1185">Reference proteome</keyword>
<keyword evidence="4" id="KW-0805">Transcription regulation</keyword>
<dbReference type="PROSITE" id="PS50110">
    <property type="entry name" value="RESPONSE_REGULATORY"/>
    <property type="match status" value="1"/>
</dbReference>
<keyword evidence="7 9" id="KW-0539">Nucleus</keyword>
<organism evidence="13">
    <name type="scientific">Salvia splendens</name>
    <name type="common">Scarlet sage</name>
    <dbReference type="NCBI Taxonomy" id="180675"/>
    <lineage>
        <taxon>Eukaryota</taxon>
        <taxon>Viridiplantae</taxon>
        <taxon>Streptophyta</taxon>
        <taxon>Embryophyta</taxon>
        <taxon>Tracheophyta</taxon>
        <taxon>Spermatophyta</taxon>
        <taxon>Magnoliopsida</taxon>
        <taxon>eudicotyledons</taxon>
        <taxon>Gunneridae</taxon>
        <taxon>Pentapetalae</taxon>
        <taxon>asterids</taxon>
        <taxon>lamiids</taxon>
        <taxon>Lamiales</taxon>
        <taxon>Lamiaceae</taxon>
        <taxon>Nepetoideae</taxon>
        <taxon>Mentheae</taxon>
        <taxon>Salviinae</taxon>
        <taxon>Salvia</taxon>
        <taxon>Salvia subgen. Calosphace</taxon>
        <taxon>core Calosphace</taxon>
    </lineage>
</organism>
<feature type="compositionally biased region" description="Basic and acidic residues" evidence="10">
    <location>
        <begin position="409"/>
        <end position="420"/>
    </location>
</feature>
<evidence type="ECO:0000256" key="2">
    <source>
        <dbReference type="ARBA" id="ARBA00010330"/>
    </source>
</evidence>
<dbReference type="InterPro" id="IPR001789">
    <property type="entry name" value="Sig_transdc_resp-reg_receiver"/>
</dbReference>
<feature type="domain" description="CCT" evidence="12">
    <location>
        <begin position="527"/>
        <end position="569"/>
    </location>
</feature>
<evidence type="ECO:0000256" key="1">
    <source>
        <dbReference type="ARBA" id="ARBA00004123"/>
    </source>
</evidence>
<dbReference type="GO" id="GO:0048511">
    <property type="term" value="P:rhythmic process"/>
    <property type="evidence" value="ECO:0007669"/>
    <property type="project" value="UniProtKB-KW"/>
</dbReference>
<dbReference type="GO" id="GO:0005634">
    <property type="term" value="C:nucleus"/>
    <property type="evidence" value="ECO:0007669"/>
    <property type="project" value="UniProtKB-SubCell"/>
</dbReference>
<evidence type="ECO:0000313" key="14">
    <source>
        <dbReference type="Proteomes" id="UP000298416"/>
    </source>
</evidence>
<evidence type="ECO:0000256" key="4">
    <source>
        <dbReference type="ARBA" id="ARBA00023015"/>
    </source>
</evidence>
<evidence type="ECO:0000256" key="3">
    <source>
        <dbReference type="ARBA" id="ARBA00023012"/>
    </source>
</evidence>
<evidence type="ECO:0000256" key="9">
    <source>
        <dbReference type="PROSITE-ProRule" id="PRU00357"/>
    </source>
</evidence>
<feature type="compositionally biased region" description="Basic and acidic residues" evidence="10">
    <location>
        <begin position="602"/>
        <end position="612"/>
    </location>
</feature>
<protein>
    <recommendedName>
        <fullName evidence="15">Pseudo-response regulator 1</fullName>
    </recommendedName>
</protein>
<keyword evidence="6" id="KW-0804">Transcription</keyword>
<name>A0A8X8XHC6_SALSN</name>
<evidence type="ECO:0000256" key="8">
    <source>
        <dbReference type="PROSITE-ProRule" id="PRU00169"/>
    </source>
</evidence>
<evidence type="ECO:0000256" key="7">
    <source>
        <dbReference type="ARBA" id="ARBA00023242"/>
    </source>
</evidence>
<dbReference type="PANTHER" id="PTHR43874">
    <property type="entry name" value="TWO-COMPONENT RESPONSE REGULATOR"/>
    <property type="match status" value="1"/>
</dbReference>
<comment type="similarity">
    <text evidence="2">Belongs to the ARR-like family.</text>
</comment>
<gene>
    <name evidence="13" type="ORF">SASPL_125559</name>
</gene>
<evidence type="ECO:0000259" key="11">
    <source>
        <dbReference type="PROSITE" id="PS50110"/>
    </source>
</evidence>
<dbReference type="GO" id="GO:0009736">
    <property type="term" value="P:cytokinin-activated signaling pathway"/>
    <property type="evidence" value="ECO:0007669"/>
    <property type="project" value="InterPro"/>
</dbReference>
<dbReference type="GO" id="GO:0000160">
    <property type="term" value="P:phosphorelay signal transduction system"/>
    <property type="evidence" value="ECO:0007669"/>
    <property type="project" value="UniProtKB-KW"/>
</dbReference>
<feature type="region of interest" description="Disordered" evidence="10">
    <location>
        <begin position="146"/>
        <end position="177"/>
    </location>
</feature>
<dbReference type="SUPFAM" id="SSF52172">
    <property type="entry name" value="CheY-like"/>
    <property type="match status" value="1"/>
</dbReference>
<proteinExistence type="inferred from homology"/>
<evidence type="ECO:0008006" key="15">
    <source>
        <dbReference type="Google" id="ProtNLM"/>
    </source>
</evidence>
<evidence type="ECO:0000313" key="13">
    <source>
        <dbReference type="EMBL" id="KAG6412867.1"/>
    </source>
</evidence>
<keyword evidence="3" id="KW-0902">Two-component regulatory system</keyword>
<evidence type="ECO:0000256" key="10">
    <source>
        <dbReference type="SAM" id="MobiDB-lite"/>
    </source>
</evidence>
<evidence type="ECO:0000256" key="5">
    <source>
        <dbReference type="ARBA" id="ARBA00023108"/>
    </source>
</evidence>
<reference evidence="13" key="2">
    <citation type="submission" date="2020-08" db="EMBL/GenBank/DDBJ databases">
        <title>Plant Genome Project.</title>
        <authorList>
            <person name="Zhang R.-G."/>
        </authorList>
    </citation>
    <scope>NUCLEOTIDE SEQUENCE</scope>
    <source>
        <strain evidence="13">Huo1</strain>
        <tissue evidence="13">Leaf</tissue>
    </source>
</reference>
<evidence type="ECO:0000259" key="12">
    <source>
        <dbReference type="PROSITE" id="PS51017"/>
    </source>
</evidence>
<dbReference type="InterPro" id="IPR010402">
    <property type="entry name" value="CCT_domain"/>
</dbReference>
<comment type="caution">
    <text evidence="8">Lacks conserved residue(s) required for the propagation of feature annotation.</text>
</comment>
<dbReference type="Pfam" id="PF00072">
    <property type="entry name" value="Response_reg"/>
    <property type="match status" value="1"/>
</dbReference>